<dbReference type="SUPFAM" id="SSF51445">
    <property type="entry name" value="(Trans)glycosidases"/>
    <property type="match status" value="1"/>
</dbReference>
<comment type="caution">
    <text evidence="1">The sequence shown here is derived from an EMBL/GenBank/DDBJ whole genome shotgun (WGS) entry which is preliminary data.</text>
</comment>
<dbReference type="InterPro" id="IPR017853">
    <property type="entry name" value="GH"/>
</dbReference>
<dbReference type="Gene3D" id="3.20.20.80">
    <property type="entry name" value="Glycosidases"/>
    <property type="match status" value="1"/>
</dbReference>
<dbReference type="AlphaFoldDB" id="A0A1G1KS33"/>
<proteinExistence type="predicted"/>
<evidence type="ECO:0000313" key="2">
    <source>
        <dbReference type="Proteomes" id="UP000178187"/>
    </source>
</evidence>
<reference evidence="1 2" key="1">
    <citation type="journal article" date="2016" name="Nat. Commun.">
        <title>Thousands of microbial genomes shed light on interconnected biogeochemical processes in an aquifer system.</title>
        <authorList>
            <person name="Anantharaman K."/>
            <person name="Brown C.T."/>
            <person name="Hug L.A."/>
            <person name="Sharon I."/>
            <person name="Castelle C.J."/>
            <person name="Probst A.J."/>
            <person name="Thomas B.C."/>
            <person name="Singh A."/>
            <person name="Wilkins M.J."/>
            <person name="Karaoz U."/>
            <person name="Brodie E.L."/>
            <person name="Williams K.H."/>
            <person name="Hubbard S.S."/>
            <person name="Banfield J.F."/>
        </authorList>
    </citation>
    <scope>NUCLEOTIDE SEQUENCE [LARGE SCALE GENOMIC DNA]</scope>
</reference>
<gene>
    <name evidence="1" type="ORF">A3G33_08005</name>
</gene>
<accession>A0A1G1KS33</accession>
<organism evidence="1 2">
    <name type="scientific">Candidatus Danuiimicrobium aquiferis</name>
    <dbReference type="NCBI Taxonomy" id="1801832"/>
    <lineage>
        <taxon>Bacteria</taxon>
        <taxon>Pseudomonadati</taxon>
        <taxon>Candidatus Omnitrophota</taxon>
        <taxon>Candidatus Danuiimicrobium</taxon>
    </lineage>
</organism>
<evidence type="ECO:0000313" key="1">
    <source>
        <dbReference type="EMBL" id="OGW95750.1"/>
    </source>
</evidence>
<dbReference type="PROSITE" id="PS51257">
    <property type="entry name" value="PROKAR_LIPOPROTEIN"/>
    <property type="match status" value="1"/>
</dbReference>
<sequence length="388" mass="44359">MIEIMYKFIMISFIKMKRFIPTIAVFVPLVLLLSCKAGNENFVIPGDIGIAENKLSFTPPSPMKDPKPRDERCVGMSISEGAIGFDKAFVLARSVGVEATEIPVHWDEAEPERGRYVDQWLGIANAFYPRHGMKISISINPIDTNSLRLPKYLKDKPLDDAEMIARFKLFVDFTASLVPDSDIFFVAIGNEIDAYLGNSAKRWQEYTTFYAAVAPYVREKFPKAMIGSKITYDGIVKLNDMVQHLNKYSDIVLTTYYPFKQGSFLARTPATVHSDFKQIVELYPDKKVYFAEIGYPSGATNGSSEEKQAEFIRETFTAWDTYRDKIPYLNFVWLHDISPESVTVHEKYYGFKDKGFASYLGTLGLRTYEGRDKQAFIVLREEIKKRSW</sequence>
<name>A0A1G1KS33_9BACT</name>
<protein>
    <submittedName>
        <fullName evidence="1">Uncharacterized protein</fullName>
    </submittedName>
</protein>
<dbReference type="Proteomes" id="UP000178187">
    <property type="component" value="Unassembled WGS sequence"/>
</dbReference>
<dbReference type="EMBL" id="MHFR01000059">
    <property type="protein sequence ID" value="OGW95750.1"/>
    <property type="molecule type" value="Genomic_DNA"/>
</dbReference>